<dbReference type="EMBL" id="DS547126">
    <property type="protein sequence ID" value="EDR03177.1"/>
    <property type="molecule type" value="Genomic_DNA"/>
</dbReference>
<reference evidence="3 4" key="1">
    <citation type="journal article" date="2008" name="Nature">
        <title>The genome of Laccaria bicolor provides insights into mycorrhizal symbiosis.</title>
        <authorList>
            <person name="Martin F."/>
            <person name="Aerts A."/>
            <person name="Ahren D."/>
            <person name="Brun A."/>
            <person name="Danchin E.G.J."/>
            <person name="Duchaussoy F."/>
            <person name="Gibon J."/>
            <person name="Kohler A."/>
            <person name="Lindquist E."/>
            <person name="Pereda V."/>
            <person name="Salamov A."/>
            <person name="Shapiro H.J."/>
            <person name="Wuyts J."/>
            <person name="Blaudez D."/>
            <person name="Buee M."/>
            <person name="Brokstein P."/>
            <person name="Canbaeck B."/>
            <person name="Cohen D."/>
            <person name="Courty P.E."/>
            <person name="Coutinho P.M."/>
            <person name="Delaruelle C."/>
            <person name="Detter J.C."/>
            <person name="Deveau A."/>
            <person name="DiFazio S."/>
            <person name="Duplessis S."/>
            <person name="Fraissinet-Tachet L."/>
            <person name="Lucic E."/>
            <person name="Frey-Klett P."/>
            <person name="Fourrey C."/>
            <person name="Feussner I."/>
            <person name="Gay G."/>
            <person name="Grimwood J."/>
            <person name="Hoegger P.J."/>
            <person name="Jain P."/>
            <person name="Kilaru S."/>
            <person name="Labbe J."/>
            <person name="Lin Y.C."/>
            <person name="Legue V."/>
            <person name="Le Tacon F."/>
            <person name="Marmeisse R."/>
            <person name="Melayah D."/>
            <person name="Montanini B."/>
            <person name="Muratet M."/>
            <person name="Nehls U."/>
            <person name="Niculita-Hirzel H."/>
            <person name="Oudot-Le Secq M.P."/>
            <person name="Peter M."/>
            <person name="Quesneville H."/>
            <person name="Rajashekar B."/>
            <person name="Reich M."/>
            <person name="Rouhier N."/>
            <person name="Schmutz J."/>
            <person name="Yin T."/>
            <person name="Chalot M."/>
            <person name="Henrissat B."/>
            <person name="Kuees U."/>
            <person name="Lucas S."/>
            <person name="Van de Peer Y."/>
            <person name="Podila G.K."/>
            <person name="Polle A."/>
            <person name="Pukkila P.J."/>
            <person name="Richardson P.M."/>
            <person name="Rouze P."/>
            <person name="Sanders I.R."/>
            <person name="Stajich J.E."/>
            <person name="Tunlid A."/>
            <person name="Tuskan G."/>
            <person name="Grigoriev I.V."/>
        </authorList>
    </citation>
    <scope>NUCLEOTIDE SEQUENCE [LARGE SCALE GENOMIC DNA]</scope>
    <source>
        <strain evidence="4">S238N-H82 / ATCC MYA-4686</strain>
    </source>
</reference>
<evidence type="ECO:0000313" key="3">
    <source>
        <dbReference type="EMBL" id="EDR03177.1"/>
    </source>
</evidence>
<dbReference type="Proteomes" id="UP000001194">
    <property type="component" value="Unassembled WGS sequence"/>
</dbReference>
<keyword evidence="1" id="KW-0175">Coiled coil</keyword>
<dbReference type="HOGENOM" id="CLU_024134_0_0_1"/>
<sequence>MNSNNAEALLEEENLARRKVVEAAHAVTSAEDHLENLKLLKKKRRAGATKFAFEKAEEAHAKALKEHEELVQIHALKEAALVMAQQVPVIAPGAQIVSDPPALNTANNASSTIPLPPASVHVPCSMFPSSQGNMDTSPSFDASIPPISPDAMNIDTHEVPPPALASGPVIPESVAPMGMSDVNMHQDTGNEVSLDLEREFRKLLELSEKQLMNDPSGVYREYISVLDGYEATAASHRSELHRLEGLLNDWGMGKGIPATYDKLSADRMLKEATHSMGEARDKLEQAEKQYKEFLNSVQVDCRSSALREVLQLTQDQMTTKGVGVVEAGKWKGLFHLAEDELREVDEQALFAFRLGVSNVEPPPKKKMKGTQKAKKGKGEKVGKVDNGDKKPTEALAVREQWIEMSPEEQAKLQDAAEAAIDRYLTSGTAIEPSLKRKIREIVDLAPRAGTTSRELSLYILERTYQICRHHGRYRTEDSFAKHDTVISIEGVGYRKDYTCRAAEGHLDCGCSIELALFDFFWFKTWSVGLSHPNVTIREDLKCDTIPPRLRSFFAEAYKFIGMVTLDDLFALKWGTEGCHNRLRLLQIARMTEYLQLQGVSVPGFLGEQEYEVDAGVVA</sequence>
<dbReference type="STRING" id="486041.B0DQU1"/>
<dbReference type="GeneID" id="6081861"/>
<keyword evidence="4" id="KW-1185">Reference proteome</keyword>
<evidence type="ECO:0000256" key="2">
    <source>
        <dbReference type="SAM" id="MobiDB-lite"/>
    </source>
</evidence>
<feature type="coiled-coil region" evidence="1">
    <location>
        <begin position="269"/>
        <end position="296"/>
    </location>
</feature>
<dbReference type="KEGG" id="lbc:LACBIDRAFT_307723"/>
<feature type="compositionally biased region" description="Basic residues" evidence="2">
    <location>
        <begin position="364"/>
        <end position="375"/>
    </location>
</feature>
<feature type="compositionally biased region" description="Basic and acidic residues" evidence="2">
    <location>
        <begin position="376"/>
        <end position="389"/>
    </location>
</feature>
<gene>
    <name evidence="3" type="ORF">LACBIDRAFT_307723</name>
</gene>
<evidence type="ECO:0000313" key="4">
    <source>
        <dbReference type="Proteomes" id="UP000001194"/>
    </source>
</evidence>
<dbReference type="OrthoDB" id="3062477at2759"/>
<feature type="region of interest" description="Disordered" evidence="2">
    <location>
        <begin position="361"/>
        <end position="389"/>
    </location>
</feature>
<dbReference type="InParanoid" id="B0DQU1"/>
<accession>B0DQU1</accession>
<protein>
    <submittedName>
        <fullName evidence="3">Predicted protein</fullName>
    </submittedName>
</protein>
<dbReference type="AlphaFoldDB" id="B0DQU1"/>
<evidence type="ECO:0000256" key="1">
    <source>
        <dbReference type="SAM" id="Coils"/>
    </source>
</evidence>
<name>B0DQU1_LACBS</name>
<proteinExistence type="predicted"/>
<organism evidence="4">
    <name type="scientific">Laccaria bicolor (strain S238N-H82 / ATCC MYA-4686)</name>
    <name type="common">Bicoloured deceiver</name>
    <name type="synonym">Laccaria laccata var. bicolor</name>
    <dbReference type="NCBI Taxonomy" id="486041"/>
    <lineage>
        <taxon>Eukaryota</taxon>
        <taxon>Fungi</taxon>
        <taxon>Dikarya</taxon>
        <taxon>Basidiomycota</taxon>
        <taxon>Agaricomycotina</taxon>
        <taxon>Agaricomycetes</taxon>
        <taxon>Agaricomycetidae</taxon>
        <taxon>Agaricales</taxon>
        <taxon>Agaricineae</taxon>
        <taxon>Hydnangiaceae</taxon>
        <taxon>Laccaria</taxon>
    </lineage>
</organism>
<dbReference type="RefSeq" id="XP_001886318.1">
    <property type="nucleotide sequence ID" value="XM_001886283.1"/>
</dbReference>